<evidence type="ECO:0000313" key="4">
    <source>
        <dbReference type="WBParaSite" id="HPBE_0000709101-mRNA-1"/>
    </source>
</evidence>
<gene>
    <name evidence="2" type="ORF">HPBE_LOCUS7092</name>
</gene>
<accession>A0A183FJB6</accession>
<dbReference type="EMBL" id="UZAH01025812">
    <property type="protein sequence ID" value="VDO70914.1"/>
    <property type="molecule type" value="Genomic_DNA"/>
</dbReference>
<organism evidence="3 4">
    <name type="scientific">Heligmosomoides polygyrus</name>
    <name type="common">Parasitic roundworm</name>
    <dbReference type="NCBI Taxonomy" id="6339"/>
    <lineage>
        <taxon>Eukaryota</taxon>
        <taxon>Metazoa</taxon>
        <taxon>Ecdysozoa</taxon>
        <taxon>Nematoda</taxon>
        <taxon>Chromadorea</taxon>
        <taxon>Rhabditida</taxon>
        <taxon>Rhabditina</taxon>
        <taxon>Rhabditomorpha</taxon>
        <taxon>Strongyloidea</taxon>
        <taxon>Heligmosomidae</taxon>
        <taxon>Heligmosomoides</taxon>
    </lineage>
</organism>
<protein>
    <submittedName>
        <fullName evidence="2 4">Uncharacterized protein</fullName>
    </submittedName>
</protein>
<feature type="compositionally biased region" description="Basic and acidic residues" evidence="1">
    <location>
        <begin position="38"/>
        <end position="48"/>
    </location>
</feature>
<evidence type="ECO:0000256" key="1">
    <source>
        <dbReference type="SAM" id="MobiDB-lite"/>
    </source>
</evidence>
<proteinExistence type="predicted"/>
<accession>A0A3P7YHL0</accession>
<dbReference type="OrthoDB" id="5838615at2759"/>
<dbReference type="AlphaFoldDB" id="A0A183FJB6"/>
<name>A0A183FJB6_HELPZ</name>
<dbReference type="WBParaSite" id="HPBE_0000709101-mRNA-1">
    <property type="protein sequence ID" value="HPBE_0000709101-mRNA-1"/>
    <property type="gene ID" value="HPBE_0000709101"/>
</dbReference>
<keyword evidence="3" id="KW-1185">Reference proteome</keyword>
<evidence type="ECO:0000313" key="2">
    <source>
        <dbReference type="EMBL" id="VDO70914.1"/>
    </source>
</evidence>
<feature type="region of interest" description="Disordered" evidence="1">
    <location>
        <begin position="18"/>
        <end position="55"/>
    </location>
</feature>
<reference evidence="4" key="2">
    <citation type="submission" date="2019-09" db="UniProtKB">
        <authorList>
            <consortium name="WormBaseParasite"/>
        </authorList>
    </citation>
    <scope>IDENTIFICATION</scope>
</reference>
<reference evidence="2 3" key="1">
    <citation type="submission" date="2018-11" db="EMBL/GenBank/DDBJ databases">
        <authorList>
            <consortium name="Pathogen Informatics"/>
        </authorList>
    </citation>
    <scope>NUCLEOTIDE SEQUENCE [LARGE SCALE GENOMIC DNA]</scope>
</reference>
<sequence length="151" mass="17072">MVRTYAFNPSTQGSRIFGDNTVVLRSSPPSSHSPTRYHPTESQRREPEAPAPVHHQIESAAPIAERCICNPGPSLNYMPFHSPHVDPVGSIVGLRVLYIEGKLCYVPVEPQLNYLINQQFAVRVENKLFSASYKRTTRENKNNFLPKKNLE</sequence>
<feature type="compositionally biased region" description="Low complexity" evidence="1">
    <location>
        <begin position="25"/>
        <end position="37"/>
    </location>
</feature>
<dbReference type="Proteomes" id="UP000050761">
    <property type="component" value="Unassembled WGS sequence"/>
</dbReference>
<evidence type="ECO:0000313" key="3">
    <source>
        <dbReference type="Proteomes" id="UP000050761"/>
    </source>
</evidence>